<feature type="region of interest" description="Disordered" evidence="1">
    <location>
        <begin position="299"/>
        <end position="376"/>
    </location>
</feature>
<feature type="region of interest" description="Disordered" evidence="1">
    <location>
        <begin position="131"/>
        <end position="163"/>
    </location>
</feature>
<feature type="compositionally biased region" description="Pro residues" evidence="1">
    <location>
        <begin position="304"/>
        <end position="317"/>
    </location>
</feature>
<dbReference type="Proteomes" id="UP001501447">
    <property type="component" value="Unassembled WGS sequence"/>
</dbReference>
<protein>
    <recommendedName>
        <fullName evidence="4">PE-PGRS family protein</fullName>
    </recommendedName>
</protein>
<keyword evidence="3" id="KW-1185">Reference proteome</keyword>
<organism evidence="2 3">
    <name type="scientific">Streptomyces axinellae</name>
    <dbReference type="NCBI Taxonomy" id="552788"/>
    <lineage>
        <taxon>Bacteria</taxon>
        <taxon>Bacillati</taxon>
        <taxon>Actinomycetota</taxon>
        <taxon>Actinomycetes</taxon>
        <taxon>Kitasatosporales</taxon>
        <taxon>Streptomycetaceae</taxon>
        <taxon>Streptomyces</taxon>
    </lineage>
</organism>
<gene>
    <name evidence="2" type="ORF">GCM10009863_37950</name>
</gene>
<comment type="caution">
    <text evidence="2">The sequence shown here is derived from an EMBL/GenBank/DDBJ whole genome shotgun (WGS) entry which is preliminary data.</text>
</comment>
<evidence type="ECO:0000313" key="2">
    <source>
        <dbReference type="EMBL" id="GAA2620327.1"/>
    </source>
</evidence>
<dbReference type="RefSeq" id="WP_344567503.1">
    <property type="nucleotide sequence ID" value="NZ_BAAARJ010000012.1"/>
</dbReference>
<accession>A0ABN3Q8L1</accession>
<evidence type="ECO:0000313" key="3">
    <source>
        <dbReference type="Proteomes" id="UP001501447"/>
    </source>
</evidence>
<sequence>MHSFHENVPGYRMIRVAPSDEPLAVLAEEEARAASERYPQIRGAGLVFGVAEEREAGGWSLHSYFSNDYPQQARESLGSHLRRLAAQAEEAGDEAAREELQRAGERPDWEAVDEMTVRGIRYRVVRAEQIIRFGPDGPEPPRTSDPDPAEPGEASTLPDPTDGFVIDPILPTGVAAGLLKAELLGLSHVVDASVGAQRDAASARHSHPGAVLLPTVYSVAEEEAGHWRPRASPSTSPQAARDHLAYALRVLYPVLEGLEEAERLVHREAADRLDEERPSDFQFTGQHLRIVRVERFVRIGPDGPEGPRPSDPDPYPPVHVHDQQLRERGELPEEGDEEALPELSPEAIARHEELERLNKEEMKRQEKRKQSRRRRT</sequence>
<dbReference type="EMBL" id="BAAARJ010000012">
    <property type="protein sequence ID" value="GAA2620327.1"/>
    <property type="molecule type" value="Genomic_DNA"/>
</dbReference>
<dbReference type="Pfam" id="PF19379">
    <property type="entry name" value="DUF5954"/>
    <property type="match status" value="1"/>
</dbReference>
<reference evidence="2 3" key="1">
    <citation type="journal article" date="2019" name="Int. J. Syst. Evol. Microbiol.">
        <title>The Global Catalogue of Microorganisms (GCM) 10K type strain sequencing project: providing services to taxonomists for standard genome sequencing and annotation.</title>
        <authorList>
            <consortium name="The Broad Institute Genomics Platform"/>
            <consortium name="The Broad Institute Genome Sequencing Center for Infectious Disease"/>
            <person name="Wu L."/>
            <person name="Ma J."/>
        </authorList>
    </citation>
    <scope>NUCLEOTIDE SEQUENCE [LARGE SCALE GENOMIC DNA]</scope>
    <source>
        <strain evidence="2 3">JCM 16373</strain>
    </source>
</reference>
<feature type="compositionally biased region" description="Basic and acidic residues" evidence="1">
    <location>
        <begin position="348"/>
        <end position="364"/>
    </location>
</feature>
<name>A0ABN3Q8L1_9ACTN</name>
<evidence type="ECO:0008006" key="4">
    <source>
        <dbReference type="Google" id="ProtNLM"/>
    </source>
</evidence>
<feature type="compositionally biased region" description="Basic residues" evidence="1">
    <location>
        <begin position="365"/>
        <end position="376"/>
    </location>
</feature>
<evidence type="ECO:0000256" key="1">
    <source>
        <dbReference type="SAM" id="MobiDB-lite"/>
    </source>
</evidence>
<feature type="compositionally biased region" description="Basic and acidic residues" evidence="1">
    <location>
        <begin position="319"/>
        <end position="331"/>
    </location>
</feature>
<dbReference type="InterPro" id="IPR045998">
    <property type="entry name" value="DUF5954"/>
</dbReference>
<proteinExistence type="predicted"/>